<proteinExistence type="predicted"/>
<dbReference type="AlphaFoldDB" id="A0A0D8FU03"/>
<dbReference type="PANTHER" id="PTHR44757">
    <property type="entry name" value="DIGUANYLATE CYCLASE DGCP"/>
    <property type="match status" value="1"/>
</dbReference>
<dbReference type="SUPFAM" id="SSF55073">
    <property type="entry name" value="Nucleotide cyclase"/>
    <property type="match status" value="1"/>
</dbReference>
<evidence type="ECO:0000313" key="3">
    <source>
        <dbReference type="EMBL" id="KJE76748.1"/>
    </source>
</evidence>
<dbReference type="Pfam" id="PF13426">
    <property type="entry name" value="PAS_9"/>
    <property type="match status" value="1"/>
</dbReference>
<reference evidence="3 4" key="1">
    <citation type="submission" date="2015-01" db="EMBL/GenBank/DDBJ databases">
        <title>Draft genome of the acidophilic iron oxidizer Ferrimicrobium acidiphilum strain T23.</title>
        <authorList>
            <person name="Poehlein A."/>
            <person name="Eisen S."/>
            <person name="Schloemann M."/>
            <person name="Johnson B.D."/>
            <person name="Daniel R."/>
            <person name="Muehling M."/>
        </authorList>
    </citation>
    <scope>NUCLEOTIDE SEQUENCE [LARGE SCALE GENOMIC DNA]</scope>
    <source>
        <strain evidence="3 4">T23</strain>
    </source>
</reference>
<dbReference type="GeneID" id="78372717"/>
<dbReference type="STRING" id="1121877.FEAC_15350"/>
<dbReference type="SMART" id="SM00091">
    <property type="entry name" value="PAS"/>
    <property type="match status" value="1"/>
</dbReference>
<dbReference type="InterPro" id="IPR000160">
    <property type="entry name" value="GGDEF_dom"/>
</dbReference>
<dbReference type="SMART" id="SM00267">
    <property type="entry name" value="GGDEF"/>
    <property type="match status" value="1"/>
</dbReference>
<accession>A0A0D8FU03</accession>
<dbReference type="SUPFAM" id="SSF55785">
    <property type="entry name" value="PYP-like sensor domain (PAS domain)"/>
    <property type="match status" value="1"/>
</dbReference>
<protein>
    <submittedName>
        <fullName evidence="3">Cyclic di-GMP phosphodiesterase Gmr</fullName>
        <ecNumber evidence="3">3.1.4.52</ecNumber>
    </submittedName>
</protein>
<dbReference type="InterPro" id="IPR000014">
    <property type="entry name" value="PAS"/>
</dbReference>
<feature type="domain" description="GGDEF" evidence="2">
    <location>
        <begin position="402"/>
        <end position="535"/>
    </location>
</feature>
<dbReference type="InterPro" id="IPR029787">
    <property type="entry name" value="Nucleotide_cyclase"/>
</dbReference>
<dbReference type="EC" id="3.1.4.52" evidence="3"/>
<keyword evidence="3" id="KW-0378">Hydrolase</keyword>
<sequence>MHAKVKPGALDPSVIFREISTIIASNDPYEQRIRGVRELTDQCFDGAELIAGVHCPDTAGLVQLACNHRRGYQLVAEQRYCPTLDETHIKLAKALVDAFALLMHRFMSKQNQEGAILEVRATNQMIIALLGLEPSSTDWQEITEGIIGGLFEATVHVFSLTASSTNAPITAWAIRVAQSLYFADLLDHGVTILDGDEPIRSVIAAINPTSGYGITVSSTSARDFNPASLAVVEDCLRIYVIGIELIEHARSRPNESSLLTSILSSIDIGILGIAEGGKILFANRQAGELLGYTPGELVRTNSNSIVAQFEEYFAIVGGSHTPWLTTNTLLRKPSGKPQPASLSVRRIEPDQSVDYRYLVSLVDTTRSHFELEEWRWHANHDPLTGILNRNGLANELRRLNNGPVMVLFLDINRIKIINDLLGHRGGDRVITSVAQRLVAATKPNDIVARVGGDEFVVVGSVGENFRGLKRVAQRIVNSVITQPIDVGDRQLAVSISMGAALETLHGSIDALLGRADHAMYEAKQAGQNLHVARGDEDIFANDSQLADPNLFDFLRARDTDQVIAEEYAWERISDQSRGGVDLSLAWREPILETPRDYAMRNHLRDEYNWLLLHHLLRRQSIDGPTGISPLKPGPLFVRRLKILSRAGYLNPSKIQLVFRSIELNSDESLAEAGAVAREAQNLGISIALRWSSGEGGEIAQVAYLHPNQVQVDLTDWLERPPSPKLASGLAAFSHSLDIQVAFIHPNGRLLSLLKSPRLQELMPNALVRH</sequence>
<dbReference type="NCBIfam" id="TIGR00254">
    <property type="entry name" value="GGDEF"/>
    <property type="match status" value="1"/>
</dbReference>
<gene>
    <name evidence="3" type="primary">gmr5</name>
    <name evidence="3" type="ORF">FEAC_15350</name>
</gene>
<dbReference type="RefSeq" id="WP_052565978.1">
    <property type="nucleotide sequence ID" value="NZ_JQKF01000010.1"/>
</dbReference>
<keyword evidence="4" id="KW-1185">Reference proteome</keyword>
<dbReference type="CDD" id="cd01949">
    <property type="entry name" value="GGDEF"/>
    <property type="match status" value="1"/>
</dbReference>
<dbReference type="Pfam" id="PF00990">
    <property type="entry name" value="GGDEF"/>
    <property type="match status" value="1"/>
</dbReference>
<comment type="caution">
    <text evidence="3">The sequence shown here is derived from an EMBL/GenBank/DDBJ whole genome shotgun (WGS) entry which is preliminary data.</text>
</comment>
<evidence type="ECO:0000313" key="4">
    <source>
        <dbReference type="Proteomes" id="UP000032336"/>
    </source>
</evidence>
<dbReference type="Proteomes" id="UP000032336">
    <property type="component" value="Unassembled WGS sequence"/>
</dbReference>
<dbReference type="PANTHER" id="PTHR44757:SF2">
    <property type="entry name" value="BIOFILM ARCHITECTURE MAINTENANCE PROTEIN MBAA"/>
    <property type="match status" value="1"/>
</dbReference>
<dbReference type="PROSITE" id="PS50887">
    <property type="entry name" value="GGDEF"/>
    <property type="match status" value="1"/>
</dbReference>
<evidence type="ECO:0000259" key="1">
    <source>
        <dbReference type="PROSITE" id="PS50112"/>
    </source>
</evidence>
<organism evidence="3 4">
    <name type="scientific">Ferrimicrobium acidiphilum DSM 19497</name>
    <dbReference type="NCBI Taxonomy" id="1121877"/>
    <lineage>
        <taxon>Bacteria</taxon>
        <taxon>Bacillati</taxon>
        <taxon>Actinomycetota</taxon>
        <taxon>Acidimicrobiia</taxon>
        <taxon>Acidimicrobiales</taxon>
        <taxon>Acidimicrobiaceae</taxon>
        <taxon>Ferrimicrobium</taxon>
    </lineage>
</organism>
<dbReference type="eggNOG" id="COG5001">
    <property type="taxonomic scope" value="Bacteria"/>
</dbReference>
<name>A0A0D8FU03_9ACTN</name>
<dbReference type="EMBL" id="JXUW01000012">
    <property type="protein sequence ID" value="KJE76748.1"/>
    <property type="molecule type" value="Genomic_DNA"/>
</dbReference>
<dbReference type="InterPro" id="IPR043128">
    <property type="entry name" value="Rev_trsase/Diguanyl_cyclase"/>
</dbReference>
<dbReference type="InterPro" id="IPR035965">
    <property type="entry name" value="PAS-like_dom_sf"/>
</dbReference>
<dbReference type="GO" id="GO:0071111">
    <property type="term" value="F:cyclic-guanylate-specific phosphodiesterase activity"/>
    <property type="evidence" value="ECO:0007669"/>
    <property type="project" value="UniProtKB-EC"/>
</dbReference>
<dbReference type="Gene3D" id="3.30.70.270">
    <property type="match status" value="1"/>
</dbReference>
<dbReference type="Gene3D" id="3.30.450.20">
    <property type="entry name" value="PAS domain"/>
    <property type="match status" value="1"/>
</dbReference>
<feature type="domain" description="PAS" evidence="1">
    <location>
        <begin position="255"/>
        <end position="298"/>
    </location>
</feature>
<dbReference type="CDD" id="cd00130">
    <property type="entry name" value="PAS"/>
    <property type="match status" value="1"/>
</dbReference>
<evidence type="ECO:0000259" key="2">
    <source>
        <dbReference type="PROSITE" id="PS50887"/>
    </source>
</evidence>
<dbReference type="InterPro" id="IPR052155">
    <property type="entry name" value="Biofilm_reg_signaling"/>
</dbReference>
<dbReference type="PROSITE" id="PS50112">
    <property type="entry name" value="PAS"/>
    <property type="match status" value="1"/>
</dbReference>